<protein>
    <submittedName>
        <fullName evidence="1">Uncharacterized protein</fullName>
    </submittedName>
</protein>
<organism evidence="1 2">
    <name type="scientific">Trifolium medium</name>
    <dbReference type="NCBI Taxonomy" id="97028"/>
    <lineage>
        <taxon>Eukaryota</taxon>
        <taxon>Viridiplantae</taxon>
        <taxon>Streptophyta</taxon>
        <taxon>Embryophyta</taxon>
        <taxon>Tracheophyta</taxon>
        <taxon>Spermatophyta</taxon>
        <taxon>Magnoliopsida</taxon>
        <taxon>eudicotyledons</taxon>
        <taxon>Gunneridae</taxon>
        <taxon>Pentapetalae</taxon>
        <taxon>rosids</taxon>
        <taxon>fabids</taxon>
        <taxon>Fabales</taxon>
        <taxon>Fabaceae</taxon>
        <taxon>Papilionoideae</taxon>
        <taxon>50 kb inversion clade</taxon>
        <taxon>NPAAA clade</taxon>
        <taxon>Hologalegina</taxon>
        <taxon>IRL clade</taxon>
        <taxon>Trifolieae</taxon>
        <taxon>Trifolium</taxon>
    </lineage>
</organism>
<reference evidence="1 2" key="1">
    <citation type="journal article" date="2018" name="Front. Plant Sci.">
        <title>Red Clover (Trifolium pratense) and Zigzag Clover (T. medium) - A Picture of Genomic Similarities and Differences.</title>
        <authorList>
            <person name="Dluhosova J."/>
            <person name="Istvanek J."/>
            <person name="Nedelnik J."/>
            <person name="Repkova J."/>
        </authorList>
    </citation>
    <scope>NUCLEOTIDE SEQUENCE [LARGE SCALE GENOMIC DNA]</scope>
    <source>
        <strain evidence="2">cv. 10/8</strain>
        <tissue evidence="1">Leaf</tissue>
    </source>
</reference>
<comment type="caution">
    <text evidence="1">The sequence shown here is derived from an EMBL/GenBank/DDBJ whole genome shotgun (WGS) entry which is preliminary data.</text>
</comment>
<feature type="non-terminal residue" evidence="1">
    <location>
        <position position="1"/>
    </location>
</feature>
<evidence type="ECO:0000313" key="1">
    <source>
        <dbReference type="EMBL" id="MCI38156.1"/>
    </source>
</evidence>
<sequence length="35" mass="3932">YAAVITNIQDMLKLNWDVTLSDSLREGNFSADFLA</sequence>
<dbReference type="Proteomes" id="UP000265520">
    <property type="component" value="Unassembled WGS sequence"/>
</dbReference>
<evidence type="ECO:0000313" key="2">
    <source>
        <dbReference type="Proteomes" id="UP000265520"/>
    </source>
</evidence>
<proteinExistence type="predicted"/>
<name>A0A392RRH8_9FABA</name>
<keyword evidence="2" id="KW-1185">Reference proteome</keyword>
<dbReference type="AlphaFoldDB" id="A0A392RRH8"/>
<accession>A0A392RRH8</accession>
<dbReference type="EMBL" id="LXQA010252599">
    <property type="protein sequence ID" value="MCI38156.1"/>
    <property type="molecule type" value="Genomic_DNA"/>
</dbReference>